<sequence length="207" mass="23498">MTYPSPLPDPGTDTTRRYVITTRADDEGRCARYLDLLHGNFIHRPDGDQAEFISDLKHDAEQISDAELTFLLQIDGRPEWRKRLTAAWLIGLSQRTQFRDSIGELLLESRVCFSGQGYCVALAAFGTQRDAELLIGYLDHYLPQVDLRYDQDWALGALMHLDTSLGTHHADRYLASEGLWETWNNRYPSSQIDPASYQHLIATAVGL</sequence>
<dbReference type="Pfam" id="PF19463">
    <property type="entry name" value="DUF6000"/>
    <property type="match status" value="1"/>
</dbReference>
<organism evidence="1 2">
    <name type="scientific">Polymorphospora rubra</name>
    <dbReference type="NCBI Taxonomy" id="338584"/>
    <lineage>
        <taxon>Bacteria</taxon>
        <taxon>Bacillati</taxon>
        <taxon>Actinomycetota</taxon>
        <taxon>Actinomycetes</taxon>
        <taxon>Micromonosporales</taxon>
        <taxon>Micromonosporaceae</taxon>
        <taxon>Polymorphospora</taxon>
    </lineage>
</organism>
<protein>
    <submittedName>
        <fullName evidence="1">Uncharacterized protein</fullName>
    </submittedName>
</protein>
<evidence type="ECO:0000313" key="2">
    <source>
        <dbReference type="Proteomes" id="UP000680866"/>
    </source>
</evidence>
<dbReference type="RefSeq" id="WP_212825301.1">
    <property type="nucleotide sequence ID" value="NZ_AP023359.1"/>
</dbReference>
<dbReference type="InterPro" id="IPR046042">
    <property type="entry name" value="DUF6000"/>
</dbReference>
<evidence type="ECO:0000313" key="1">
    <source>
        <dbReference type="EMBL" id="BCJ65693.1"/>
    </source>
</evidence>
<dbReference type="EMBL" id="AP023359">
    <property type="protein sequence ID" value="BCJ65693.1"/>
    <property type="molecule type" value="Genomic_DNA"/>
</dbReference>
<dbReference type="Proteomes" id="UP000680866">
    <property type="component" value="Chromosome"/>
</dbReference>
<keyword evidence="2" id="KW-1185">Reference proteome</keyword>
<proteinExistence type="predicted"/>
<dbReference type="AlphaFoldDB" id="A0A810N1Q5"/>
<name>A0A810N1Q5_9ACTN</name>
<reference evidence="1" key="1">
    <citation type="submission" date="2020-08" db="EMBL/GenBank/DDBJ databases">
        <title>Whole genome shotgun sequence of Polymorphospora rubra NBRC 101157.</title>
        <authorList>
            <person name="Komaki H."/>
            <person name="Tamura T."/>
        </authorList>
    </citation>
    <scope>NUCLEOTIDE SEQUENCE</scope>
    <source>
        <strain evidence="1">NBRC 101157</strain>
    </source>
</reference>
<gene>
    <name evidence="1" type="ORF">Prubr_27140</name>
</gene>
<accession>A0A810N1Q5</accession>
<dbReference type="KEGG" id="pry:Prubr_27140"/>